<keyword evidence="1" id="KW-0812">Transmembrane</keyword>
<accession>A0A368VS79</accession>
<reference evidence="2 3" key="1">
    <citation type="submission" date="2018-07" db="EMBL/GenBank/DDBJ databases">
        <title>Genomic Encyclopedia of Type Strains, Phase III (KMG-III): the genomes of soil and plant-associated and newly described type strains.</title>
        <authorList>
            <person name="Whitman W."/>
        </authorList>
    </citation>
    <scope>NUCLEOTIDE SEQUENCE [LARGE SCALE GENOMIC DNA]</scope>
    <source>
        <strain evidence="2 3">CECT 7506</strain>
    </source>
</reference>
<evidence type="ECO:0000256" key="1">
    <source>
        <dbReference type="SAM" id="Phobius"/>
    </source>
</evidence>
<dbReference type="Proteomes" id="UP000252415">
    <property type="component" value="Unassembled WGS sequence"/>
</dbReference>
<dbReference type="RefSeq" id="WP_114382845.1">
    <property type="nucleotide sequence ID" value="NZ_QPJD01000017.1"/>
</dbReference>
<proteinExistence type="predicted"/>
<keyword evidence="1" id="KW-1133">Transmembrane helix</keyword>
<keyword evidence="1" id="KW-0472">Membrane</keyword>
<dbReference type="EMBL" id="QPJD01000017">
    <property type="protein sequence ID" value="RCW42303.1"/>
    <property type="molecule type" value="Genomic_DNA"/>
</dbReference>
<comment type="caution">
    <text evidence="2">The sequence shown here is derived from an EMBL/GenBank/DDBJ whole genome shotgun (WGS) entry which is preliminary data.</text>
</comment>
<protein>
    <submittedName>
        <fullName evidence="2">Uncharacterized protein</fullName>
    </submittedName>
</protein>
<gene>
    <name evidence="2" type="ORF">DFP97_11726</name>
</gene>
<organism evidence="2 3">
    <name type="scientific">Paenibacillus prosopidis</name>
    <dbReference type="NCBI Taxonomy" id="630520"/>
    <lineage>
        <taxon>Bacteria</taxon>
        <taxon>Bacillati</taxon>
        <taxon>Bacillota</taxon>
        <taxon>Bacilli</taxon>
        <taxon>Bacillales</taxon>
        <taxon>Paenibacillaceae</taxon>
        <taxon>Paenibacillus</taxon>
    </lineage>
</organism>
<feature type="transmembrane region" description="Helical" evidence="1">
    <location>
        <begin position="177"/>
        <end position="195"/>
    </location>
</feature>
<evidence type="ECO:0000313" key="2">
    <source>
        <dbReference type="EMBL" id="RCW42303.1"/>
    </source>
</evidence>
<dbReference type="OrthoDB" id="2067368at2"/>
<dbReference type="AlphaFoldDB" id="A0A368VS79"/>
<keyword evidence="3" id="KW-1185">Reference proteome</keyword>
<sequence length="203" mass="21698">MKSFIMVKKGQWITKWVIAASIAFIPLAANPTIGHAQVIEEQGYANEALSEMHAKVDAYVFTDKVDELEAQGIQVTNTGPVGEYIEIGIIDYTDEKADFLYDVFGTELVKVVEGVQAVTLDNTMEITTDDKEMSTTSIDVPQTDDSEMAAVTTVSDAVTTTGASEVNETAAANGANTAWIVVIAAAALGAIVYLGRKLGLSRK</sequence>
<evidence type="ECO:0000313" key="3">
    <source>
        <dbReference type="Proteomes" id="UP000252415"/>
    </source>
</evidence>
<name>A0A368VS79_9BACL</name>